<comment type="subcellular location">
    <subcellularLocation>
        <location evidence="3">Endoplasmic reticulum membrane</location>
        <topology evidence="3">Single-pass membrane protein</topology>
    </subcellularLocation>
    <subcellularLocation>
        <location evidence="2">Microsome</location>
    </subcellularLocation>
</comment>
<dbReference type="InterPro" id="IPR002060">
    <property type="entry name" value="Squ/phyt_synthse"/>
</dbReference>
<dbReference type="GO" id="GO:0051996">
    <property type="term" value="F:squalene synthase [NAD(P)H] activity"/>
    <property type="evidence" value="ECO:0007669"/>
    <property type="project" value="UniProtKB-UniRule"/>
</dbReference>
<evidence type="ECO:0000256" key="7">
    <source>
        <dbReference type="ARBA" id="ARBA00022679"/>
    </source>
</evidence>
<comment type="catalytic activity">
    <reaction evidence="18">
        <text>2 (2E,6E)-farnesyl diphosphate + NADH + H(+) = squalene + 2 diphosphate + NAD(+)</text>
        <dbReference type="Rhea" id="RHEA:32299"/>
        <dbReference type="ChEBI" id="CHEBI:15378"/>
        <dbReference type="ChEBI" id="CHEBI:15440"/>
        <dbReference type="ChEBI" id="CHEBI:33019"/>
        <dbReference type="ChEBI" id="CHEBI:57540"/>
        <dbReference type="ChEBI" id="CHEBI:57945"/>
        <dbReference type="ChEBI" id="CHEBI:175763"/>
        <dbReference type="EC" id="2.5.1.21"/>
    </reaction>
    <physiologicalReaction direction="left-to-right" evidence="18">
        <dbReference type="Rhea" id="RHEA:32300"/>
    </physiologicalReaction>
</comment>
<comment type="function">
    <text evidence="20">Catalyzes the condensation of 2 farnesyl pyrophosphate (FPP) moieties to form squalene.</text>
</comment>
<keyword evidence="12 20" id="KW-1133">Transmembrane helix</keyword>
<dbReference type="SUPFAM" id="SSF48576">
    <property type="entry name" value="Terpenoid synthases"/>
    <property type="match status" value="1"/>
</dbReference>
<dbReference type="GO" id="GO:0055056">
    <property type="term" value="F:D-glucose transmembrane transporter activity"/>
    <property type="evidence" value="ECO:0007669"/>
    <property type="project" value="UniProtKB-UniRule"/>
</dbReference>
<keyword evidence="13" id="KW-0756">Sterol biosynthesis</keyword>
<organism evidence="21 22">
    <name type="scientific">[Candida] railenensis</name>
    <dbReference type="NCBI Taxonomy" id="45579"/>
    <lineage>
        <taxon>Eukaryota</taxon>
        <taxon>Fungi</taxon>
        <taxon>Dikarya</taxon>
        <taxon>Ascomycota</taxon>
        <taxon>Saccharomycotina</taxon>
        <taxon>Pichiomycetes</taxon>
        <taxon>Debaryomycetaceae</taxon>
        <taxon>Kurtzmaniella</taxon>
    </lineage>
</organism>
<keyword evidence="11" id="KW-0752">Steroid biosynthesis</keyword>
<dbReference type="SFLD" id="SFLDG01018">
    <property type="entry name" value="Squalene/Phytoene_Synthase_Lik"/>
    <property type="match status" value="1"/>
</dbReference>
<dbReference type="InterPro" id="IPR033904">
    <property type="entry name" value="Trans_IPPS_HH"/>
</dbReference>
<evidence type="ECO:0000256" key="16">
    <source>
        <dbReference type="ARBA" id="ARBA00023166"/>
    </source>
</evidence>
<keyword evidence="17" id="KW-0753">Steroid metabolism</keyword>
<evidence type="ECO:0000313" key="22">
    <source>
        <dbReference type="Proteomes" id="UP000837801"/>
    </source>
</evidence>
<dbReference type="FunFam" id="1.10.600.10:FF:000003">
    <property type="entry name" value="Farnesyl-diphosphate farnesyltransferase 1"/>
    <property type="match status" value="1"/>
</dbReference>
<keyword evidence="7 20" id="KW-0808">Transferase</keyword>
<evidence type="ECO:0000256" key="1">
    <source>
        <dbReference type="ARBA" id="ARBA00001946"/>
    </source>
</evidence>
<evidence type="ECO:0000256" key="8">
    <source>
        <dbReference type="ARBA" id="ARBA00022692"/>
    </source>
</evidence>
<dbReference type="PROSITE" id="PS01045">
    <property type="entry name" value="SQUALEN_PHYTOEN_SYN_2"/>
    <property type="match status" value="1"/>
</dbReference>
<keyword evidence="9" id="KW-0256">Endoplasmic reticulum</keyword>
<gene>
    <name evidence="21" type="ORF">CLIB1423_01S05380</name>
</gene>
<keyword evidence="16" id="KW-1207">Sterol metabolism</keyword>
<evidence type="ECO:0000256" key="4">
    <source>
        <dbReference type="ARBA" id="ARBA00005057"/>
    </source>
</evidence>
<dbReference type="Proteomes" id="UP000837801">
    <property type="component" value="Unassembled WGS sequence"/>
</dbReference>
<evidence type="ECO:0000256" key="18">
    <source>
        <dbReference type="ARBA" id="ARBA00048854"/>
    </source>
</evidence>
<dbReference type="PROSITE" id="PS01044">
    <property type="entry name" value="SQUALEN_PHYTOEN_SYN_1"/>
    <property type="match status" value="1"/>
</dbReference>
<evidence type="ECO:0000256" key="14">
    <source>
        <dbReference type="ARBA" id="ARBA00023098"/>
    </source>
</evidence>
<evidence type="ECO:0000256" key="12">
    <source>
        <dbReference type="ARBA" id="ARBA00022989"/>
    </source>
</evidence>
<comment type="cofactor">
    <cofactor evidence="1 20">
        <name>Mg(2+)</name>
        <dbReference type="ChEBI" id="CHEBI:18420"/>
    </cofactor>
</comment>
<evidence type="ECO:0000256" key="9">
    <source>
        <dbReference type="ARBA" id="ARBA00022824"/>
    </source>
</evidence>
<evidence type="ECO:0000313" key="21">
    <source>
        <dbReference type="EMBL" id="CAH2350228.1"/>
    </source>
</evidence>
<accession>A0A9P0QKH6</accession>
<reference evidence="21" key="1">
    <citation type="submission" date="2022-03" db="EMBL/GenBank/DDBJ databases">
        <authorList>
            <person name="Legras J.-L."/>
            <person name="Devillers H."/>
            <person name="Grondin C."/>
        </authorList>
    </citation>
    <scope>NUCLEOTIDE SEQUENCE</scope>
    <source>
        <strain evidence="21">CLIB 1423</strain>
    </source>
</reference>
<dbReference type="AlphaFoldDB" id="A0A9P0QKH6"/>
<evidence type="ECO:0000256" key="20">
    <source>
        <dbReference type="RuleBase" id="RU368088"/>
    </source>
</evidence>
<keyword evidence="8 20" id="KW-0812">Transmembrane</keyword>
<dbReference type="InterPro" id="IPR019845">
    <property type="entry name" value="Squalene/phytoene_synthase_CS"/>
</dbReference>
<evidence type="ECO:0000256" key="3">
    <source>
        <dbReference type="ARBA" id="ARBA00004389"/>
    </source>
</evidence>
<dbReference type="PANTHER" id="PTHR11626:SF2">
    <property type="entry name" value="SQUALENE SYNTHASE"/>
    <property type="match status" value="1"/>
</dbReference>
<comment type="catalytic activity">
    <reaction evidence="19">
        <text>2 (2E,6E)-farnesyl diphosphate + NADPH + H(+) = squalene + 2 diphosphate + NADP(+)</text>
        <dbReference type="Rhea" id="RHEA:32295"/>
        <dbReference type="ChEBI" id="CHEBI:15378"/>
        <dbReference type="ChEBI" id="CHEBI:15440"/>
        <dbReference type="ChEBI" id="CHEBI:33019"/>
        <dbReference type="ChEBI" id="CHEBI:57783"/>
        <dbReference type="ChEBI" id="CHEBI:58349"/>
        <dbReference type="ChEBI" id="CHEBI:175763"/>
        <dbReference type="EC" id="2.5.1.21"/>
    </reaction>
    <physiologicalReaction direction="left-to-right" evidence="19">
        <dbReference type="Rhea" id="RHEA:32296"/>
    </physiologicalReaction>
</comment>
<sequence length="445" mass="50513">MGKVVQLLTHPSELKAVIQLKGFREHLHKRPQQSENLAKCYDFLFKTSRSFATVIEELHPELKDAIMIFYLILRALDTIEDDMSIESSIKVPILRSFASKLDTTDWSYQDSKDKDAIVLAEFPVILAEYHRLKPAYQDILKDITDKMGNGMADYILDENFNLNGVETLKDYDLYCHYVAGLVGEGLTNLMVLAGFANNDLMDDDFQKTESMGLFLQKTNIIRDYHEDLLDGRSFWPKEVWSKYTDSLPSFHKDLSEQSQTAGINCINELVYNSLSHVIDVLTYLSMVKDPSSFNFCAIPQVMAIASLSLVYNNKDVLHKNVKIRKGTTCKLILASRTMPAVAAIFKHYIQVINHKSRVEDPNYLKIGIRCGQIEQFLESMYPTPGSIPASATSSTDSSEISTYIKARSSIDRQVSQEVQREEFRCNAAILSVLLVIGATIYYFVK</sequence>
<evidence type="ECO:0000256" key="19">
    <source>
        <dbReference type="ARBA" id="ARBA00049223"/>
    </source>
</evidence>
<evidence type="ECO:0000256" key="5">
    <source>
        <dbReference type="ARBA" id="ARBA00006251"/>
    </source>
</evidence>
<protein>
    <recommendedName>
        <fullName evidence="20">Squalene synthase</fullName>
        <shortName evidence="20">SQS</shortName>
        <shortName evidence="20">SS</shortName>
        <ecNumber evidence="20">2.5.1.21</ecNumber>
    </recommendedName>
</protein>
<dbReference type="EC" id="2.5.1.21" evidence="20"/>
<dbReference type="GO" id="GO:0006696">
    <property type="term" value="P:ergosterol biosynthetic process"/>
    <property type="evidence" value="ECO:0007669"/>
    <property type="project" value="TreeGrafter"/>
</dbReference>
<dbReference type="GO" id="GO:0005789">
    <property type="term" value="C:endoplasmic reticulum membrane"/>
    <property type="evidence" value="ECO:0007669"/>
    <property type="project" value="UniProtKB-SubCell"/>
</dbReference>
<evidence type="ECO:0000256" key="2">
    <source>
        <dbReference type="ARBA" id="ARBA00004144"/>
    </source>
</evidence>
<dbReference type="OrthoDB" id="431150at2759"/>
<proteinExistence type="inferred from homology"/>
<keyword evidence="22" id="KW-1185">Reference proteome</keyword>
<comment type="pathway">
    <text evidence="4 20">Terpene metabolism; lanosterol biosynthesis; lanosterol from farnesyl diphosphate: step 1/3.</text>
</comment>
<dbReference type="InterPro" id="IPR008949">
    <property type="entry name" value="Isoprenoid_synthase_dom_sf"/>
</dbReference>
<evidence type="ECO:0000256" key="13">
    <source>
        <dbReference type="ARBA" id="ARBA00023011"/>
    </source>
</evidence>
<evidence type="ECO:0000256" key="10">
    <source>
        <dbReference type="ARBA" id="ARBA00022848"/>
    </source>
</evidence>
<evidence type="ECO:0000256" key="15">
    <source>
        <dbReference type="ARBA" id="ARBA00023136"/>
    </source>
</evidence>
<dbReference type="InterPro" id="IPR044844">
    <property type="entry name" value="Trans_IPPS_euk-type"/>
</dbReference>
<keyword evidence="14" id="KW-0443">Lipid metabolism</keyword>
<feature type="transmembrane region" description="Helical" evidence="20">
    <location>
        <begin position="427"/>
        <end position="444"/>
    </location>
</feature>
<keyword evidence="6" id="KW-0444">Lipid biosynthesis</keyword>
<keyword evidence="15 20" id="KW-0472">Membrane</keyword>
<dbReference type="Pfam" id="PF00494">
    <property type="entry name" value="SQS_PSY"/>
    <property type="match status" value="1"/>
</dbReference>
<dbReference type="NCBIfam" id="TIGR01559">
    <property type="entry name" value="squal_synth"/>
    <property type="match status" value="1"/>
</dbReference>
<comment type="caution">
    <text evidence="21">The sequence shown here is derived from an EMBL/GenBank/DDBJ whole genome shotgun (WGS) entry which is preliminary data.</text>
</comment>
<keyword evidence="10" id="KW-0492">Microsome</keyword>
<dbReference type="GO" id="GO:0045338">
    <property type="term" value="P:farnesyl diphosphate metabolic process"/>
    <property type="evidence" value="ECO:0007669"/>
    <property type="project" value="InterPro"/>
</dbReference>
<evidence type="ECO:0000256" key="11">
    <source>
        <dbReference type="ARBA" id="ARBA00022955"/>
    </source>
</evidence>
<name>A0A9P0QKH6_9ASCO</name>
<dbReference type="EMBL" id="CAKXYY010000001">
    <property type="protein sequence ID" value="CAH2350228.1"/>
    <property type="molecule type" value="Genomic_DNA"/>
</dbReference>
<dbReference type="SFLD" id="SFLDS00005">
    <property type="entry name" value="Isoprenoid_Synthase_Type_I"/>
    <property type="match status" value="1"/>
</dbReference>
<evidence type="ECO:0000256" key="17">
    <source>
        <dbReference type="ARBA" id="ARBA00023221"/>
    </source>
</evidence>
<evidence type="ECO:0000256" key="6">
    <source>
        <dbReference type="ARBA" id="ARBA00022516"/>
    </source>
</evidence>
<dbReference type="PANTHER" id="PTHR11626">
    <property type="entry name" value="FARNESYL-DIPHOSPHATE FARNESYLTRANSFERASE"/>
    <property type="match status" value="1"/>
</dbReference>
<dbReference type="CDD" id="cd00683">
    <property type="entry name" value="Trans_IPPS_HH"/>
    <property type="match status" value="1"/>
</dbReference>
<dbReference type="InterPro" id="IPR006449">
    <property type="entry name" value="Squal_synth-like"/>
</dbReference>
<dbReference type="Gene3D" id="1.10.600.10">
    <property type="entry name" value="Farnesyl Diphosphate Synthase"/>
    <property type="match status" value="1"/>
</dbReference>
<comment type="similarity">
    <text evidence="5 20">Belongs to the phytoene/squalene synthase family.</text>
</comment>